<dbReference type="EMBL" id="FOAG01000005">
    <property type="protein sequence ID" value="SEL39839.1"/>
    <property type="molecule type" value="Genomic_DNA"/>
</dbReference>
<keyword evidence="7" id="KW-1185">Reference proteome</keyword>
<dbReference type="AlphaFoldDB" id="A0A1H7PW59"/>
<dbReference type="RefSeq" id="WP_093035493.1">
    <property type="nucleotide sequence ID" value="NZ_FOAG01000005.1"/>
</dbReference>
<reference evidence="6 7" key="1">
    <citation type="submission" date="2016-10" db="EMBL/GenBank/DDBJ databases">
        <authorList>
            <person name="de Groot N.N."/>
        </authorList>
    </citation>
    <scope>NUCLEOTIDE SEQUENCE [LARGE SCALE GENOMIC DNA]</scope>
    <source>
        <strain evidence="6 7">DSM 100674</strain>
    </source>
</reference>
<keyword evidence="2" id="KW-0813">Transport</keyword>
<evidence type="ECO:0000313" key="7">
    <source>
        <dbReference type="Proteomes" id="UP000199582"/>
    </source>
</evidence>
<evidence type="ECO:0000313" key="6">
    <source>
        <dbReference type="EMBL" id="SEL39839.1"/>
    </source>
</evidence>
<comment type="similarity">
    <text evidence="1">Belongs to the bacterial solute-binding protein 3 family.</text>
</comment>
<dbReference type="OrthoDB" id="9777941at2"/>
<evidence type="ECO:0000256" key="2">
    <source>
        <dbReference type="ARBA" id="ARBA00022448"/>
    </source>
</evidence>
<dbReference type="InterPro" id="IPR001638">
    <property type="entry name" value="Solute-binding_3/MltF_N"/>
</dbReference>
<evidence type="ECO:0000259" key="5">
    <source>
        <dbReference type="SMART" id="SM00062"/>
    </source>
</evidence>
<sequence length="339" mass="35500">MKRTVFLGTLTVAGLAAGASAAATLDDVKARGKLNCGVTTGLVGFAAPDANGVWEGFDVAVCRAVAAAVLGDASAVEFVPTTGKTRFTALASGEIDMLARNTTWTFSRDTDLKFDFVGVNYYDGQGFLVPKSLGVSSAKELDGATVCIQTGTTTELNLADFFRANNISYEPVPIETNAEGQQQYLAGACDTYTTDASGLASTRAAFENPGDHVILPEIISKEPLGPLVRHGDNDWGDIVRWTLNALISAEELGVTSANVAELGSAPGGNPEINRLLGTEGDLGAMVGLDNDWAKRAIAAVGNYGEVFEKNIGEKTPIGLARGLNAQWTDGGILYSPPFR</sequence>
<evidence type="ECO:0000256" key="1">
    <source>
        <dbReference type="ARBA" id="ARBA00010333"/>
    </source>
</evidence>
<dbReference type="Gene3D" id="3.40.190.10">
    <property type="entry name" value="Periplasmic binding protein-like II"/>
    <property type="match status" value="2"/>
</dbReference>
<dbReference type="PANTHER" id="PTHR30085">
    <property type="entry name" value="AMINO ACID ABC TRANSPORTER PERMEASE"/>
    <property type="match status" value="1"/>
</dbReference>
<dbReference type="SUPFAM" id="SSF53850">
    <property type="entry name" value="Periplasmic binding protein-like II"/>
    <property type="match status" value="1"/>
</dbReference>
<dbReference type="GO" id="GO:0006865">
    <property type="term" value="P:amino acid transport"/>
    <property type="evidence" value="ECO:0007669"/>
    <property type="project" value="TreeGrafter"/>
</dbReference>
<dbReference type="STRING" id="1287727.SAMN05443999_105103"/>
<dbReference type="Proteomes" id="UP000199582">
    <property type="component" value="Unassembled WGS sequence"/>
</dbReference>
<dbReference type="SMART" id="SM00062">
    <property type="entry name" value="PBPb"/>
    <property type="match status" value="1"/>
</dbReference>
<dbReference type="Pfam" id="PF00497">
    <property type="entry name" value="SBP_bac_3"/>
    <property type="match status" value="1"/>
</dbReference>
<keyword evidence="3 4" id="KW-0732">Signal</keyword>
<evidence type="ECO:0000256" key="3">
    <source>
        <dbReference type="ARBA" id="ARBA00022729"/>
    </source>
</evidence>
<dbReference type="PANTHER" id="PTHR30085:SF7">
    <property type="entry name" value="AMINO-ACID ABC TRANSPORTER-BINDING PROTEIN YHDW-RELATED"/>
    <property type="match status" value="1"/>
</dbReference>
<name>A0A1H7PW59_9RHOB</name>
<feature type="signal peptide" evidence="4">
    <location>
        <begin position="1"/>
        <end position="21"/>
    </location>
</feature>
<accession>A0A1H7PW59</accession>
<evidence type="ECO:0000256" key="4">
    <source>
        <dbReference type="SAM" id="SignalP"/>
    </source>
</evidence>
<gene>
    <name evidence="6" type="ORF">SAMN05443999_105103</name>
</gene>
<feature type="chain" id="PRO_5009299793" evidence="4">
    <location>
        <begin position="22"/>
        <end position="339"/>
    </location>
</feature>
<dbReference type="InterPro" id="IPR051455">
    <property type="entry name" value="Bact_solute-bind_prot3"/>
</dbReference>
<dbReference type="CDD" id="cd13692">
    <property type="entry name" value="PBP2_BztA"/>
    <property type="match status" value="1"/>
</dbReference>
<proteinExistence type="inferred from homology"/>
<feature type="domain" description="Solute-binding protein family 3/N-terminal" evidence="5">
    <location>
        <begin position="33"/>
        <end position="262"/>
    </location>
</feature>
<protein>
    <submittedName>
        <fullName evidence="6">L-glutamine-binding protein /L-glutamate-binding protein /L-aspartate-binding protein /L-asparagine-binding protein</fullName>
    </submittedName>
</protein>
<organism evidence="6 7">
    <name type="scientific">Roseovarius azorensis</name>
    <dbReference type="NCBI Taxonomy" id="1287727"/>
    <lineage>
        <taxon>Bacteria</taxon>
        <taxon>Pseudomonadati</taxon>
        <taxon>Pseudomonadota</taxon>
        <taxon>Alphaproteobacteria</taxon>
        <taxon>Rhodobacterales</taxon>
        <taxon>Roseobacteraceae</taxon>
        <taxon>Roseovarius</taxon>
    </lineage>
</organism>